<evidence type="ECO:0000313" key="2">
    <source>
        <dbReference type="EMBL" id="WEW57304.1"/>
    </source>
</evidence>
<name>A0AAF0DFQ7_9EURO</name>
<dbReference type="PANTHER" id="PTHR21310:SF48">
    <property type="entry name" value="AMINOGLYCOSIDE PHOSPHOTRANSFERASE DOMAIN-CONTAINING PROTEIN"/>
    <property type="match status" value="1"/>
</dbReference>
<dbReference type="Pfam" id="PF01636">
    <property type="entry name" value="APH"/>
    <property type="match status" value="1"/>
</dbReference>
<dbReference type="CDD" id="cd05120">
    <property type="entry name" value="APH_ChoK_like"/>
    <property type="match status" value="1"/>
</dbReference>
<protein>
    <recommendedName>
        <fullName evidence="1">Aminoglycoside phosphotransferase domain-containing protein</fullName>
    </recommendedName>
</protein>
<evidence type="ECO:0000259" key="1">
    <source>
        <dbReference type="Pfam" id="PF01636"/>
    </source>
</evidence>
<dbReference type="EMBL" id="CP120628">
    <property type="protein sequence ID" value="WEW57304.1"/>
    <property type="molecule type" value="Genomic_DNA"/>
</dbReference>
<dbReference type="InterPro" id="IPR002575">
    <property type="entry name" value="Aminoglycoside_PTrfase"/>
</dbReference>
<dbReference type="Proteomes" id="UP001219355">
    <property type="component" value="Chromosome 2"/>
</dbReference>
<feature type="domain" description="Aminoglycoside phosphotransferase" evidence="1">
    <location>
        <begin position="62"/>
        <end position="278"/>
    </location>
</feature>
<dbReference type="SUPFAM" id="SSF56112">
    <property type="entry name" value="Protein kinase-like (PK-like)"/>
    <property type="match status" value="1"/>
</dbReference>
<evidence type="ECO:0000313" key="3">
    <source>
        <dbReference type="Proteomes" id="UP001219355"/>
    </source>
</evidence>
<reference evidence="2" key="1">
    <citation type="submission" date="2023-03" db="EMBL/GenBank/DDBJ databases">
        <title>Emydomyces testavorans Genome Sequence.</title>
        <authorList>
            <person name="Hoyer L."/>
        </authorList>
    </citation>
    <scope>NUCLEOTIDE SEQUENCE</scope>
    <source>
        <strain evidence="2">16-2883</strain>
    </source>
</reference>
<organism evidence="2 3">
    <name type="scientific">Emydomyces testavorans</name>
    <dbReference type="NCBI Taxonomy" id="2070801"/>
    <lineage>
        <taxon>Eukaryota</taxon>
        <taxon>Fungi</taxon>
        <taxon>Dikarya</taxon>
        <taxon>Ascomycota</taxon>
        <taxon>Pezizomycotina</taxon>
        <taxon>Eurotiomycetes</taxon>
        <taxon>Eurotiomycetidae</taxon>
        <taxon>Onygenales</taxon>
        <taxon>Nannizziopsiaceae</taxon>
        <taxon>Emydomyces</taxon>
    </lineage>
</organism>
<gene>
    <name evidence="2" type="ORF">PRK78_002769</name>
</gene>
<dbReference type="AlphaFoldDB" id="A0AAF0DFQ7"/>
<dbReference type="Gene3D" id="3.90.1200.10">
    <property type="match status" value="1"/>
</dbReference>
<sequence length="303" mass="35493">MSVTFPSVTLPYFRDASLLPGPLPTDEEIETASKLPTIRQPRFSRLVLVRNKFVVKYGVPYTNAENEGNAMLFIEQNLDIPAPLLYAMYWKRPKGEKRDWLYIIMEYIPGETLEVLWPGLSKSEKESILGQLRMIFKKMRSLPPQNFFGNVTGGPIEHQYFWTKVKDPEVNGPFQTEKQFNLALAKHSRINWTDNHRHGWLADFYERNLPNALKGHESLFTHADLQRKNILVDKVTKSGESHYVVTAVIDWETAGWYPSYWEYSAMFCVLQWMEDWPECLEKIVDPWPLEAAMLRFIHQDLEY</sequence>
<dbReference type="PANTHER" id="PTHR21310">
    <property type="entry name" value="AMINOGLYCOSIDE PHOSPHOTRANSFERASE-RELATED-RELATED"/>
    <property type="match status" value="1"/>
</dbReference>
<keyword evidence="3" id="KW-1185">Reference proteome</keyword>
<accession>A0AAF0DFQ7</accession>
<dbReference type="InterPro" id="IPR051678">
    <property type="entry name" value="AGP_Transferase"/>
</dbReference>
<proteinExistence type="predicted"/>
<dbReference type="InterPro" id="IPR011009">
    <property type="entry name" value="Kinase-like_dom_sf"/>
</dbReference>